<protein>
    <submittedName>
        <fullName evidence="10">Alpha-ketoglutarate-dependent dioxygenase AlkB</fullName>
    </submittedName>
</protein>
<dbReference type="AlphaFoldDB" id="A0A6G7CP27"/>
<keyword evidence="4" id="KW-0460">Magnesium</keyword>
<proteinExistence type="predicted"/>
<dbReference type="PANTHER" id="PTHR31212:SF4">
    <property type="entry name" value="ALPHA-KETOGLUTARATE-DEPENDENT DIOXYGENASE ALKB HOMOLOG 3"/>
    <property type="match status" value="1"/>
</dbReference>
<dbReference type="PANTHER" id="PTHR31212">
    <property type="entry name" value="ALPHA-KETOGLUTARATE-DEPENDENT DIOXYGENASE ALKB HOMOLOG 3"/>
    <property type="match status" value="1"/>
</dbReference>
<evidence type="ECO:0000256" key="7">
    <source>
        <dbReference type="ARBA" id="ARBA00023004"/>
    </source>
</evidence>
<dbReference type="Proteomes" id="UP000503003">
    <property type="component" value="Chromosome 2"/>
</dbReference>
<sequence length="201" mass="23735">MEFALFFLNESENNWVELPNARLFYAPNFLSKDHADQTFHILKKEINWQQEKIRMFGKQVLQPRLQAWHGDKPYTYSGLAMQPLPWTSTLFDLKSRAEAIAKHSFNSVLANLYRNGQDSMGWHQDNEIELGINPVIASITLGESRRFVLRHLITKERYQLELAHGSLFIMAGETQHYWQHSIPKTARHKDERINLTFRYIY</sequence>
<dbReference type="Pfam" id="PF13532">
    <property type="entry name" value="2OG-FeII_Oxy_2"/>
    <property type="match status" value="1"/>
</dbReference>
<evidence type="ECO:0000256" key="2">
    <source>
        <dbReference type="ARBA" id="ARBA00022723"/>
    </source>
</evidence>
<dbReference type="InterPro" id="IPR032854">
    <property type="entry name" value="ALKBH3"/>
</dbReference>
<dbReference type="GO" id="GO:0006307">
    <property type="term" value="P:DNA alkylation repair"/>
    <property type="evidence" value="ECO:0007669"/>
    <property type="project" value="InterPro"/>
</dbReference>
<keyword evidence="3" id="KW-0227">DNA damage</keyword>
<dbReference type="PROSITE" id="PS51471">
    <property type="entry name" value="FE2OG_OXY"/>
    <property type="match status" value="1"/>
</dbReference>
<dbReference type="InterPro" id="IPR005123">
    <property type="entry name" value="Oxoglu/Fe-dep_dioxygenase_dom"/>
</dbReference>
<dbReference type="Gene3D" id="2.60.120.590">
    <property type="entry name" value="Alpha-ketoglutarate-dependent dioxygenase AlkB-like"/>
    <property type="match status" value="1"/>
</dbReference>
<evidence type="ECO:0000313" key="11">
    <source>
        <dbReference type="Proteomes" id="UP000503003"/>
    </source>
</evidence>
<keyword evidence="11" id="KW-1185">Reference proteome</keyword>
<keyword evidence="6" id="KW-0560">Oxidoreductase</keyword>
<dbReference type="RefSeq" id="WP_165313518.1">
    <property type="nucleotide sequence ID" value="NZ_CP049332.1"/>
</dbReference>
<dbReference type="InterPro" id="IPR027450">
    <property type="entry name" value="AlkB-like"/>
</dbReference>
<gene>
    <name evidence="10" type="ORF">G5S32_17890</name>
</gene>
<keyword evidence="2" id="KW-0479">Metal-binding</keyword>
<keyword evidence="7" id="KW-0408">Iron</keyword>
<evidence type="ECO:0000256" key="6">
    <source>
        <dbReference type="ARBA" id="ARBA00023002"/>
    </source>
</evidence>
<dbReference type="FunFam" id="2.60.120.590:FF:000004">
    <property type="entry name" value="DNA oxidative demethylase ALKBH2"/>
    <property type="match status" value="1"/>
</dbReference>
<dbReference type="EMBL" id="CP049332">
    <property type="protein sequence ID" value="QIH43852.1"/>
    <property type="molecule type" value="Genomic_DNA"/>
</dbReference>
<organism evidence="10 11">
    <name type="scientific">Vibrio ziniensis</name>
    <dbReference type="NCBI Taxonomy" id="2711221"/>
    <lineage>
        <taxon>Bacteria</taxon>
        <taxon>Pseudomonadati</taxon>
        <taxon>Pseudomonadota</taxon>
        <taxon>Gammaproteobacteria</taxon>
        <taxon>Vibrionales</taxon>
        <taxon>Vibrionaceae</taxon>
        <taxon>Vibrio</taxon>
    </lineage>
</organism>
<feature type="domain" description="Fe2OG dioxygenase" evidence="9">
    <location>
        <begin position="104"/>
        <end position="201"/>
    </location>
</feature>
<evidence type="ECO:0000256" key="8">
    <source>
        <dbReference type="ARBA" id="ARBA00023204"/>
    </source>
</evidence>
<comment type="cofactor">
    <cofactor evidence="1">
        <name>Fe(2+)</name>
        <dbReference type="ChEBI" id="CHEBI:29033"/>
    </cofactor>
</comment>
<evidence type="ECO:0000256" key="1">
    <source>
        <dbReference type="ARBA" id="ARBA00001954"/>
    </source>
</evidence>
<dbReference type="GO" id="GO:0051213">
    <property type="term" value="F:dioxygenase activity"/>
    <property type="evidence" value="ECO:0007669"/>
    <property type="project" value="UniProtKB-KW"/>
</dbReference>
<reference evidence="10 11" key="1">
    <citation type="submission" date="2020-02" db="EMBL/GenBank/DDBJ databases">
        <title>A complete genome of a marine bacterium Vibrio sp. ZWAL4003 isolated from the mangrove sediment with the ability to degrade polysaccharides.</title>
        <authorList>
            <person name="Wu J."/>
            <person name="Qu W."/>
            <person name="Zeng R."/>
        </authorList>
    </citation>
    <scope>NUCLEOTIDE SEQUENCE [LARGE SCALE GENOMIC DNA]</scope>
    <source>
        <strain evidence="10 11">ZWAL4003</strain>
    </source>
</reference>
<dbReference type="GO" id="GO:0140097">
    <property type="term" value="F:catalytic activity, acting on DNA"/>
    <property type="evidence" value="ECO:0007669"/>
    <property type="project" value="UniProtKB-ARBA"/>
</dbReference>
<dbReference type="GO" id="GO:0032451">
    <property type="term" value="F:demethylase activity"/>
    <property type="evidence" value="ECO:0007669"/>
    <property type="project" value="UniProtKB-ARBA"/>
</dbReference>
<evidence type="ECO:0000256" key="5">
    <source>
        <dbReference type="ARBA" id="ARBA00022964"/>
    </source>
</evidence>
<evidence type="ECO:0000313" key="10">
    <source>
        <dbReference type="EMBL" id="QIH43852.1"/>
    </source>
</evidence>
<keyword evidence="5 10" id="KW-0223">Dioxygenase</keyword>
<dbReference type="SUPFAM" id="SSF51197">
    <property type="entry name" value="Clavaminate synthase-like"/>
    <property type="match status" value="1"/>
</dbReference>
<dbReference type="GO" id="GO:0016787">
    <property type="term" value="F:hydrolase activity"/>
    <property type="evidence" value="ECO:0007669"/>
    <property type="project" value="UniProtKB-ARBA"/>
</dbReference>
<keyword evidence="8" id="KW-0234">DNA repair</keyword>
<evidence type="ECO:0000256" key="4">
    <source>
        <dbReference type="ARBA" id="ARBA00022842"/>
    </source>
</evidence>
<dbReference type="InterPro" id="IPR037151">
    <property type="entry name" value="AlkB-like_sf"/>
</dbReference>
<name>A0A6G7CP27_9VIBR</name>
<evidence type="ECO:0000256" key="3">
    <source>
        <dbReference type="ARBA" id="ARBA00022763"/>
    </source>
</evidence>
<dbReference type="GO" id="GO:0046872">
    <property type="term" value="F:metal ion binding"/>
    <property type="evidence" value="ECO:0007669"/>
    <property type="project" value="UniProtKB-KW"/>
</dbReference>
<dbReference type="KEGG" id="vzi:G5S32_17890"/>
<evidence type="ECO:0000259" key="9">
    <source>
        <dbReference type="PROSITE" id="PS51471"/>
    </source>
</evidence>
<accession>A0A6G7CP27</accession>
<dbReference type="GO" id="GO:0016705">
    <property type="term" value="F:oxidoreductase activity, acting on paired donors, with incorporation or reduction of molecular oxygen"/>
    <property type="evidence" value="ECO:0007669"/>
    <property type="project" value="UniProtKB-ARBA"/>
</dbReference>